<evidence type="ECO:0000313" key="2">
    <source>
        <dbReference type="EMBL" id="MBM7556551.1"/>
    </source>
</evidence>
<organism evidence="2 3">
    <name type="scientific">Halanaerobacter jeridensis</name>
    <dbReference type="NCBI Taxonomy" id="706427"/>
    <lineage>
        <taxon>Bacteria</taxon>
        <taxon>Bacillati</taxon>
        <taxon>Bacillota</taxon>
        <taxon>Clostridia</taxon>
        <taxon>Halanaerobiales</taxon>
        <taxon>Halobacteroidaceae</taxon>
        <taxon>Halanaerobacter</taxon>
    </lineage>
</organism>
<dbReference type="PANTHER" id="PTHR43283">
    <property type="entry name" value="BETA-LACTAMASE-RELATED"/>
    <property type="match status" value="1"/>
</dbReference>
<dbReference type="InterPro" id="IPR050789">
    <property type="entry name" value="Diverse_Enzym_Activities"/>
</dbReference>
<evidence type="ECO:0000259" key="1">
    <source>
        <dbReference type="Pfam" id="PF00144"/>
    </source>
</evidence>
<dbReference type="InterPro" id="IPR001466">
    <property type="entry name" value="Beta-lactam-related"/>
</dbReference>
<keyword evidence="2" id="KW-0121">Carboxypeptidase</keyword>
<gene>
    <name evidence="2" type="ORF">JOC47_001402</name>
</gene>
<reference evidence="2" key="1">
    <citation type="submission" date="2021-01" db="EMBL/GenBank/DDBJ databases">
        <title>Genomic Encyclopedia of Type Strains, Phase IV (KMG-IV): sequencing the most valuable type-strain genomes for metagenomic binning, comparative biology and taxonomic classification.</title>
        <authorList>
            <person name="Goeker M."/>
        </authorList>
    </citation>
    <scope>NUCLEOTIDE SEQUENCE</scope>
    <source>
        <strain evidence="2">DSM 23230</strain>
    </source>
</reference>
<comment type="caution">
    <text evidence="2">The sequence shown here is derived from an EMBL/GenBank/DDBJ whole genome shotgun (WGS) entry which is preliminary data.</text>
</comment>
<proteinExistence type="predicted"/>
<keyword evidence="2" id="KW-0645">Protease</keyword>
<name>A0A939BRZ2_9FIRM</name>
<accession>A0A939BRZ2</accession>
<dbReference type="Proteomes" id="UP000774000">
    <property type="component" value="Unassembled WGS sequence"/>
</dbReference>
<protein>
    <submittedName>
        <fullName evidence="2">D-alanyl-D-alanine carboxypeptidase</fullName>
        <ecNumber evidence="2">3.4.16.4</ecNumber>
    </submittedName>
</protein>
<dbReference type="RefSeq" id="WP_204701334.1">
    <property type="nucleotide sequence ID" value="NZ_JAFBDQ010000006.1"/>
</dbReference>
<evidence type="ECO:0000313" key="3">
    <source>
        <dbReference type="Proteomes" id="UP000774000"/>
    </source>
</evidence>
<feature type="domain" description="Beta-lactamase-related" evidence="1">
    <location>
        <begin position="50"/>
        <end position="328"/>
    </location>
</feature>
<dbReference type="AlphaFoldDB" id="A0A939BRZ2"/>
<sequence>MEKGEIKKSIEDMFRKQVRKDSKVKNAYLLVYSKKLDFHMNIAEGSTGDMPANSQQPNYMASVGKLFTSTIISILYEKGELSFNDNIRNYLDAELLNNLHIYKGEDYTNSIKIKHLLKQRSGLYDNFWPLLDKILKDKEFNINPREAIIWGKNNLKPYCPPGKKTKYTDTNYHLLGLIIENITAKPFYEVLKEYIFIPLGMDKSSMLHYSDPIKEYTYPIAHFSIDETIMNDFKNFAGLDYAGGGVVATNDDLLKFMKALVTGQIISKDTLETMKNDSNKLYFGIDYGYGIWQFKTIPVLMPKKYNCWGCVGATGAFIFYHPGLDAYLIGNFNDLSYKTKGLKFMIKIIKKLLKVAHN</sequence>
<dbReference type="Gene3D" id="3.40.710.10">
    <property type="entry name" value="DD-peptidase/beta-lactamase superfamily"/>
    <property type="match status" value="1"/>
</dbReference>
<dbReference type="Pfam" id="PF00144">
    <property type="entry name" value="Beta-lactamase"/>
    <property type="match status" value="1"/>
</dbReference>
<keyword evidence="2" id="KW-0378">Hydrolase</keyword>
<dbReference type="SUPFAM" id="SSF56601">
    <property type="entry name" value="beta-lactamase/transpeptidase-like"/>
    <property type="match status" value="1"/>
</dbReference>
<dbReference type="InterPro" id="IPR012338">
    <property type="entry name" value="Beta-lactam/transpept-like"/>
</dbReference>
<keyword evidence="3" id="KW-1185">Reference proteome</keyword>
<dbReference type="EMBL" id="JAFBDQ010000006">
    <property type="protein sequence ID" value="MBM7556551.1"/>
    <property type="molecule type" value="Genomic_DNA"/>
</dbReference>
<dbReference type="GO" id="GO:0009002">
    <property type="term" value="F:serine-type D-Ala-D-Ala carboxypeptidase activity"/>
    <property type="evidence" value="ECO:0007669"/>
    <property type="project" value="UniProtKB-EC"/>
</dbReference>
<dbReference type="EC" id="3.4.16.4" evidence="2"/>